<comment type="caution">
    <text evidence="13">The sequence shown here is derived from an EMBL/GenBank/DDBJ whole genome shotgun (WGS) entry which is preliminary data.</text>
</comment>
<evidence type="ECO:0000313" key="14">
    <source>
        <dbReference type="Proteomes" id="UP000705983"/>
    </source>
</evidence>
<proteinExistence type="inferred from homology"/>
<protein>
    <recommendedName>
        <fullName evidence="2">tetrahydrofolate synthase</fullName>
        <ecNumber evidence="2">6.3.2.17</ecNumber>
    </recommendedName>
    <alternativeName>
        <fullName evidence="8">Tetrahydrofolylpolyglutamate synthase</fullName>
    </alternativeName>
</protein>
<comment type="similarity">
    <text evidence="1">Belongs to the folylpolyglutamate synthase family.</text>
</comment>
<organism evidence="13 14">
    <name type="scientific">Flaviflexus equikiangi</name>
    <dbReference type="NCBI Taxonomy" id="2758573"/>
    <lineage>
        <taxon>Bacteria</taxon>
        <taxon>Bacillati</taxon>
        <taxon>Actinomycetota</taxon>
        <taxon>Actinomycetes</taxon>
        <taxon>Actinomycetales</taxon>
        <taxon>Actinomycetaceae</taxon>
        <taxon>Flaviflexus</taxon>
    </lineage>
</organism>
<dbReference type="Pfam" id="PF08245">
    <property type="entry name" value="Mur_ligase_M"/>
    <property type="match status" value="1"/>
</dbReference>
<feature type="domain" description="Mur ligase C-terminal" evidence="11">
    <location>
        <begin position="366"/>
        <end position="476"/>
    </location>
</feature>
<feature type="domain" description="Mur ligase central" evidence="12">
    <location>
        <begin position="110"/>
        <end position="341"/>
    </location>
</feature>
<dbReference type="Gene3D" id="3.90.190.20">
    <property type="entry name" value="Mur ligase, C-terminal domain"/>
    <property type="match status" value="1"/>
</dbReference>
<dbReference type="NCBIfam" id="TIGR01499">
    <property type="entry name" value="folC"/>
    <property type="match status" value="1"/>
</dbReference>
<dbReference type="PANTHER" id="PTHR11136:SF0">
    <property type="entry name" value="DIHYDROFOLATE SYNTHETASE-RELATED"/>
    <property type="match status" value="1"/>
</dbReference>
<dbReference type="InterPro" id="IPR036565">
    <property type="entry name" value="Mur-like_cat_sf"/>
</dbReference>
<gene>
    <name evidence="13" type="ORF">JVW63_04820</name>
</gene>
<dbReference type="EC" id="6.3.2.17" evidence="2"/>
<evidence type="ECO:0000256" key="6">
    <source>
        <dbReference type="ARBA" id="ARBA00022840"/>
    </source>
</evidence>
<reference evidence="14" key="1">
    <citation type="submission" date="2021-02" db="EMBL/GenBank/DDBJ databases">
        <title>Leucobacter sp. CX169.</title>
        <authorList>
            <person name="Cheng Y."/>
        </authorList>
    </citation>
    <scope>NUCLEOTIDE SEQUENCE [LARGE SCALE GENOMIC DNA]</scope>
    <source>
        <strain evidence="14">JY899</strain>
    </source>
</reference>
<dbReference type="PROSITE" id="PS01012">
    <property type="entry name" value="FOLYLPOLYGLU_SYNT_2"/>
    <property type="match status" value="1"/>
</dbReference>
<evidence type="ECO:0000256" key="1">
    <source>
        <dbReference type="ARBA" id="ARBA00008276"/>
    </source>
</evidence>
<comment type="catalytic activity">
    <reaction evidence="9">
        <text>(6S)-5,6,7,8-tetrahydrofolyl-(gamma-L-Glu)(n) + L-glutamate + ATP = (6S)-5,6,7,8-tetrahydrofolyl-(gamma-L-Glu)(n+1) + ADP + phosphate + H(+)</text>
        <dbReference type="Rhea" id="RHEA:10580"/>
        <dbReference type="Rhea" id="RHEA-COMP:14738"/>
        <dbReference type="Rhea" id="RHEA-COMP:14740"/>
        <dbReference type="ChEBI" id="CHEBI:15378"/>
        <dbReference type="ChEBI" id="CHEBI:29985"/>
        <dbReference type="ChEBI" id="CHEBI:30616"/>
        <dbReference type="ChEBI" id="CHEBI:43474"/>
        <dbReference type="ChEBI" id="CHEBI:141005"/>
        <dbReference type="ChEBI" id="CHEBI:456216"/>
        <dbReference type="EC" id="6.3.2.17"/>
    </reaction>
</comment>
<dbReference type="Proteomes" id="UP000705983">
    <property type="component" value="Unassembled WGS sequence"/>
</dbReference>
<evidence type="ECO:0000259" key="11">
    <source>
        <dbReference type="Pfam" id="PF02875"/>
    </source>
</evidence>
<keyword evidence="14" id="KW-1185">Reference proteome</keyword>
<dbReference type="EMBL" id="JAFFJS010000002">
    <property type="protein sequence ID" value="MBM9433023.1"/>
    <property type="molecule type" value="Genomic_DNA"/>
</dbReference>
<evidence type="ECO:0000256" key="7">
    <source>
        <dbReference type="ARBA" id="ARBA00022842"/>
    </source>
</evidence>
<dbReference type="PANTHER" id="PTHR11136">
    <property type="entry name" value="FOLYLPOLYGLUTAMATE SYNTHASE-RELATED"/>
    <property type="match status" value="1"/>
</dbReference>
<keyword evidence="6" id="KW-0067">ATP-binding</keyword>
<feature type="compositionally biased region" description="Basic and acidic residues" evidence="10">
    <location>
        <begin position="1"/>
        <end position="11"/>
    </location>
</feature>
<dbReference type="SUPFAM" id="SSF53244">
    <property type="entry name" value="MurD-like peptide ligases, peptide-binding domain"/>
    <property type="match status" value="1"/>
</dbReference>
<evidence type="ECO:0000256" key="10">
    <source>
        <dbReference type="SAM" id="MobiDB-lite"/>
    </source>
</evidence>
<dbReference type="SUPFAM" id="SSF53623">
    <property type="entry name" value="MurD-like peptide ligases, catalytic domain"/>
    <property type="match status" value="1"/>
</dbReference>
<dbReference type="Pfam" id="PF02875">
    <property type="entry name" value="Mur_ligase_C"/>
    <property type="match status" value="1"/>
</dbReference>
<dbReference type="InterPro" id="IPR018109">
    <property type="entry name" value="Folylpolyglutamate_synth_CS"/>
</dbReference>
<accession>A0ABS2TF76</accession>
<keyword evidence="5" id="KW-0547">Nucleotide-binding</keyword>
<dbReference type="InterPro" id="IPR004101">
    <property type="entry name" value="Mur_ligase_C"/>
</dbReference>
<evidence type="ECO:0000313" key="13">
    <source>
        <dbReference type="EMBL" id="MBM9433023.1"/>
    </source>
</evidence>
<evidence type="ECO:0000256" key="5">
    <source>
        <dbReference type="ARBA" id="ARBA00022741"/>
    </source>
</evidence>
<keyword evidence="7" id="KW-0460">Magnesium</keyword>
<feature type="region of interest" description="Disordered" evidence="10">
    <location>
        <begin position="1"/>
        <end position="20"/>
    </location>
</feature>
<dbReference type="RefSeq" id="WP_187996351.1">
    <property type="nucleotide sequence ID" value="NZ_JACEXG010000002.1"/>
</dbReference>
<evidence type="ECO:0000256" key="3">
    <source>
        <dbReference type="ARBA" id="ARBA00022598"/>
    </source>
</evidence>
<dbReference type="InterPro" id="IPR013221">
    <property type="entry name" value="Mur_ligase_cen"/>
</dbReference>
<evidence type="ECO:0000259" key="12">
    <source>
        <dbReference type="Pfam" id="PF08245"/>
    </source>
</evidence>
<evidence type="ECO:0000256" key="8">
    <source>
        <dbReference type="ARBA" id="ARBA00030592"/>
    </source>
</evidence>
<evidence type="ECO:0000256" key="4">
    <source>
        <dbReference type="ARBA" id="ARBA00022723"/>
    </source>
</evidence>
<sequence>MSISPDGRDELGLSASGAEDVEEKDFEEALGNIAASGILGDSDVIAEIIREPDATLELAEEVGLEERMADIATELLSRAPEHDVQPSTQRVVDCLDILGNPQNSYRTIHVTGTNGKTSTSRMIAALLAEKGLRVGRYTSPHMHTMRERVSIDDEILSRGEWIDVWEQIQPAVELVDKASLAAGGPRLSTFELFTVMAYAAFADAPVDVAVIEVGMGGKWDATNVIDADVAVLTTVDVDHARFLGSTRAEVAREKVGIIKDGATVISAVQHEDVLPILLDAVREHRAHLNIEGRDLLVTDRAPGVGGQMIAVRTPAATYEDIPLSLLGHHQARNALLAIAAVEAFFGGGVLDGTVIEHALMGVQSPGRLELVRSSPTVVADGGHNPAGVQASVAALKETFHGPIVGVFAAMGDKDVEDMLGVLEPLLDAIVVTNLNNPRALPMEDARVLAEEVFGEERVREEYDLLDAVDMAASLAESFNREEMTAPAVLTIGSIELASRVRELFGKATRSL</sequence>
<name>A0ABS2TF76_9ACTO</name>
<evidence type="ECO:0000256" key="2">
    <source>
        <dbReference type="ARBA" id="ARBA00013025"/>
    </source>
</evidence>
<evidence type="ECO:0000256" key="9">
    <source>
        <dbReference type="ARBA" id="ARBA00047493"/>
    </source>
</evidence>
<keyword evidence="3" id="KW-0436">Ligase</keyword>
<dbReference type="InterPro" id="IPR036615">
    <property type="entry name" value="Mur_ligase_C_dom_sf"/>
</dbReference>
<dbReference type="Gene3D" id="3.40.1190.10">
    <property type="entry name" value="Mur-like, catalytic domain"/>
    <property type="match status" value="1"/>
</dbReference>
<keyword evidence="4" id="KW-0479">Metal-binding</keyword>
<dbReference type="InterPro" id="IPR001645">
    <property type="entry name" value="Folylpolyglutamate_synth"/>
</dbReference>